<dbReference type="InParanoid" id="A0A0C3D6H3"/>
<dbReference type="HOGENOM" id="CLU_2387444_0_0_1"/>
<evidence type="ECO:0000313" key="1">
    <source>
        <dbReference type="EMBL" id="KIM56375.1"/>
    </source>
</evidence>
<proteinExistence type="predicted"/>
<organism evidence="1 2">
    <name type="scientific">Scleroderma citrinum Foug A</name>
    <dbReference type="NCBI Taxonomy" id="1036808"/>
    <lineage>
        <taxon>Eukaryota</taxon>
        <taxon>Fungi</taxon>
        <taxon>Dikarya</taxon>
        <taxon>Basidiomycota</taxon>
        <taxon>Agaricomycotina</taxon>
        <taxon>Agaricomycetes</taxon>
        <taxon>Agaricomycetidae</taxon>
        <taxon>Boletales</taxon>
        <taxon>Sclerodermatineae</taxon>
        <taxon>Sclerodermataceae</taxon>
        <taxon>Scleroderma</taxon>
    </lineage>
</organism>
<dbReference type="EMBL" id="KN822118">
    <property type="protein sequence ID" value="KIM56375.1"/>
    <property type="molecule type" value="Genomic_DNA"/>
</dbReference>
<evidence type="ECO:0000313" key="2">
    <source>
        <dbReference type="Proteomes" id="UP000053989"/>
    </source>
</evidence>
<sequence length="94" mass="10421">MYQIPQSAAASVSWQQIRPDPFTATSTHRTYAPIKPLYFITYVLHCTKRQTPLGYYLRGTCLPSTSEGAFPHHTGIIGSSPDCINVLGEQGHLQ</sequence>
<keyword evidence="2" id="KW-1185">Reference proteome</keyword>
<name>A0A0C3D6H3_9AGAM</name>
<dbReference type="Proteomes" id="UP000053989">
    <property type="component" value="Unassembled WGS sequence"/>
</dbReference>
<gene>
    <name evidence="1" type="ORF">SCLCIDRAFT_29691</name>
</gene>
<protein>
    <submittedName>
        <fullName evidence="1">Uncharacterized protein</fullName>
    </submittedName>
</protein>
<reference evidence="2" key="2">
    <citation type="submission" date="2015-01" db="EMBL/GenBank/DDBJ databases">
        <title>Evolutionary Origins and Diversification of the Mycorrhizal Mutualists.</title>
        <authorList>
            <consortium name="DOE Joint Genome Institute"/>
            <consortium name="Mycorrhizal Genomics Consortium"/>
            <person name="Kohler A."/>
            <person name="Kuo A."/>
            <person name="Nagy L.G."/>
            <person name="Floudas D."/>
            <person name="Copeland A."/>
            <person name="Barry K.W."/>
            <person name="Cichocki N."/>
            <person name="Veneault-Fourrey C."/>
            <person name="LaButti K."/>
            <person name="Lindquist E.A."/>
            <person name="Lipzen A."/>
            <person name="Lundell T."/>
            <person name="Morin E."/>
            <person name="Murat C."/>
            <person name="Riley R."/>
            <person name="Ohm R."/>
            <person name="Sun H."/>
            <person name="Tunlid A."/>
            <person name="Henrissat B."/>
            <person name="Grigoriev I.V."/>
            <person name="Hibbett D.S."/>
            <person name="Martin F."/>
        </authorList>
    </citation>
    <scope>NUCLEOTIDE SEQUENCE [LARGE SCALE GENOMIC DNA]</scope>
    <source>
        <strain evidence="2">Foug A</strain>
    </source>
</reference>
<dbReference type="AlphaFoldDB" id="A0A0C3D6H3"/>
<accession>A0A0C3D6H3</accession>
<reference evidence="1 2" key="1">
    <citation type="submission" date="2014-04" db="EMBL/GenBank/DDBJ databases">
        <authorList>
            <consortium name="DOE Joint Genome Institute"/>
            <person name="Kuo A."/>
            <person name="Kohler A."/>
            <person name="Nagy L.G."/>
            <person name="Floudas D."/>
            <person name="Copeland A."/>
            <person name="Barry K.W."/>
            <person name="Cichocki N."/>
            <person name="Veneault-Fourrey C."/>
            <person name="LaButti K."/>
            <person name="Lindquist E.A."/>
            <person name="Lipzen A."/>
            <person name="Lundell T."/>
            <person name="Morin E."/>
            <person name="Murat C."/>
            <person name="Sun H."/>
            <person name="Tunlid A."/>
            <person name="Henrissat B."/>
            <person name="Grigoriev I.V."/>
            <person name="Hibbett D.S."/>
            <person name="Martin F."/>
            <person name="Nordberg H.P."/>
            <person name="Cantor M.N."/>
            <person name="Hua S.X."/>
        </authorList>
    </citation>
    <scope>NUCLEOTIDE SEQUENCE [LARGE SCALE GENOMIC DNA]</scope>
    <source>
        <strain evidence="1 2">Foug A</strain>
    </source>
</reference>